<sequence>MSVIDVKALFGRPLLQGSRVTVVCCLDYAIVVGTETGCMLVFGAADPREVTSAFANGGDGAATATACDKMAVAPAIGDCVYARALHNGPIHCLSASAAHLFASAGHDATAVVQPLSNLLSNSDESFARFHGHTTAIAATVFFSNGTWLATCSISGRLIIFDTTSRSRICDVRAGFLVRCLALSQDETSCFVGGTQLAQIDLYDNMRPVDPLLQRSTPTWLRRYSWLTDKHSHGTGVDVVENIGGPEDDSESYTTKCPEDLIICELHLTADRLAAVFKAKDSVVESSGAVATWCHGAANFWLSCDFRIVPNTCSYLLSRGLASGATESPPFSHIRVGDRVINEQGKTTVPLVPRVLDGWDSWQRNRVRVLRHSSIHSVVPSSHSAADHALPPYSHDSLASEKERGRRLQMECDELVHQLKVLVNSDKRKKRQRQPTGA</sequence>
<protein>
    <submittedName>
        <fullName evidence="2">Uncharacterized protein</fullName>
    </submittedName>
</protein>
<evidence type="ECO:0000256" key="1">
    <source>
        <dbReference type="SAM" id="MobiDB-lite"/>
    </source>
</evidence>
<dbReference type="VEuPathDB" id="TriTrypDB:TvY486_0804240"/>
<dbReference type="SUPFAM" id="SSF50978">
    <property type="entry name" value="WD40 repeat-like"/>
    <property type="match status" value="1"/>
</dbReference>
<feature type="region of interest" description="Disordered" evidence="1">
    <location>
        <begin position="380"/>
        <end position="404"/>
    </location>
</feature>
<dbReference type="InterPro" id="IPR015943">
    <property type="entry name" value="WD40/YVTN_repeat-like_dom_sf"/>
</dbReference>
<organism evidence="2">
    <name type="scientific">Trypanosoma vivax (strain Y486)</name>
    <dbReference type="NCBI Taxonomy" id="1055687"/>
    <lineage>
        <taxon>Eukaryota</taxon>
        <taxon>Discoba</taxon>
        <taxon>Euglenozoa</taxon>
        <taxon>Kinetoplastea</taxon>
        <taxon>Metakinetoplastina</taxon>
        <taxon>Trypanosomatida</taxon>
        <taxon>Trypanosomatidae</taxon>
        <taxon>Trypanosoma</taxon>
        <taxon>Duttonella</taxon>
    </lineage>
</organism>
<proteinExistence type="predicted"/>
<dbReference type="SMART" id="SM00320">
    <property type="entry name" value="WD40"/>
    <property type="match status" value="2"/>
</dbReference>
<gene>
    <name evidence="2" type="ORF">TVY486_0804240</name>
</gene>
<dbReference type="Gene3D" id="2.130.10.10">
    <property type="entry name" value="YVTN repeat-like/Quinoprotein amine dehydrogenase"/>
    <property type="match status" value="1"/>
</dbReference>
<dbReference type="OMA" id="LIICELH"/>
<evidence type="ECO:0000313" key="2">
    <source>
        <dbReference type="EMBL" id="CCC49816.1"/>
    </source>
</evidence>
<reference evidence="2" key="1">
    <citation type="journal article" date="2012" name="Proc. Natl. Acad. Sci. U.S.A.">
        <title>Antigenic diversity is generated by distinct evolutionary mechanisms in African trypanosome species.</title>
        <authorList>
            <person name="Jackson A.P."/>
            <person name="Berry A."/>
            <person name="Aslett M."/>
            <person name="Allison H.C."/>
            <person name="Burton P."/>
            <person name="Vavrova-Anderson J."/>
            <person name="Brown R."/>
            <person name="Browne H."/>
            <person name="Corton N."/>
            <person name="Hauser H."/>
            <person name="Gamble J."/>
            <person name="Gilderthorp R."/>
            <person name="Marcello L."/>
            <person name="McQuillan J."/>
            <person name="Otto T.D."/>
            <person name="Quail M.A."/>
            <person name="Sanders M.J."/>
            <person name="van Tonder A."/>
            <person name="Ginger M.L."/>
            <person name="Field M.C."/>
            <person name="Barry J.D."/>
            <person name="Hertz-Fowler C."/>
            <person name="Berriman M."/>
        </authorList>
    </citation>
    <scope>NUCLEOTIDE SEQUENCE</scope>
    <source>
        <strain evidence="2">Y486</strain>
    </source>
</reference>
<name>G0U161_TRYVY</name>
<dbReference type="InterPro" id="IPR036322">
    <property type="entry name" value="WD40_repeat_dom_sf"/>
</dbReference>
<dbReference type="EMBL" id="HE573024">
    <property type="protein sequence ID" value="CCC49816.1"/>
    <property type="molecule type" value="Genomic_DNA"/>
</dbReference>
<dbReference type="AlphaFoldDB" id="G0U161"/>
<accession>G0U161</accession>
<dbReference type="InterPro" id="IPR001680">
    <property type="entry name" value="WD40_rpt"/>
</dbReference>